<accession>A0A0W0FUM5</accession>
<feature type="compositionally biased region" description="Polar residues" evidence="1">
    <location>
        <begin position="263"/>
        <end position="275"/>
    </location>
</feature>
<dbReference type="AlphaFoldDB" id="A0A0W0FUM5"/>
<dbReference type="Gene3D" id="3.90.70.10">
    <property type="entry name" value="Cysteine proteinases"/>
    <property type="match status" value="1"/>
</dbReference>
<reference evidence="2 3" key="1">
    <citation type="submission" date="2015-12" db="EMBL/GenBank/DDBJ databases">
        <title>Draft genome sequence of Moniliophthora roreri, the causal agent of frosty pod rot of cacao.</title>
        <authorList>
            <person name="Aime M.C."/>
            <person name="Diaz-Valderrama J.R."/>
            <person name="Kijpornyongpan T."/>
            <person name="Phillips-Mora W."/>
        </authorList>
    </citation>
    <scope>NUCLEOTIDE SEQUENCE [LARGE SCALE GENOMIC DNA]</scope>
    <source>
        <strain evidence="2 3">MCA 2952</strain>
    </source>
</reference>
<evidence type="ECO:0000313" key="2">
    <source>
        <dbReference type="EMBL" id="KTB40107.1"/>
    </source>
</evidence>
<evidence type="ECO:0000256" key="1">
    <source>
        <dbReference type="SAM" id="MobiDB-lite"/>
    </source>
</evidence>
<name>A0A0W0FUM5_MONRR</name>
<evidence type="ECO:0000313" key="3">
    <source>
        <dbReference type="Proteomes" id="UP000054988"/>
    </source>
</evidence>
<organism evidence="2 3">
    <name type="scientific">Moniliophthora roreri</name>
    <name type="common">Frosty pod rot fungus</name>
    <name type="synonym">Monilia roreri</name>
    <dbReference type="NCBI Taxonomy" id="221103"/>
    <lineage>
        <taxon>Eukaryota</taxon>
        <taxon>Fungi</taxon>
        <taxon>Dikarya</taxon>
        <taxon>Basidiomycota</taxon>
        <taxon>Agaricomycotina</taxon>
        <taxon>Agaricomycetes</taxon>
        <taxon>Agaricomycetidae</taxon>
        <taxon>Agaricales</taxon>
        <taxon>Marasmiineae</taxon>
        <taxon>Marasmiaceae</taxon>
        <taxon>Moniliophthora</taxon>
    </lineage>
</organism>
<dbReference type="EMBL" id="LATX01001608">
    <property type="protein sequence ID" value="KTB40107.1"/>
    <property type="molecule type" value="Genomic_DNA"/>
</dbReference>
<protein>
    <submittedName>
        <fullName evidence="2">Uncharacterized protein</fullName>
    </submittedName>
</protein>
<comment type="caution">
    <text evidence="2">The sequence shown here is derived from an EMBL/GenBank/DDBJ whole genome shotgun (WGS) entry which is preliminary data.</text>
</comment>
<feature type="compositionally biased region" description="Acidic residues" evidence="1">
    <location>
        <begin position="276"/>
        <end position="313"/>
    </location>
</feature>
<proteinExistence type="predicted"/>
<gene>
    <name evidence="2" type="ORF">WG66_7309</name>
</gene>
<feature type="region of interest" description="Disordered" evidence="1">
    <location>
        <begin position="242"/>
        <end position="313"/>
    </location>
</feature>
<dbReference type="Proteomes" id="UP000054988">
    <property type="component" value="Unassembled WGS sequence"/>
</dbReference>
<sequence>MSLNLRAISWASFPSPIQAPPTKNTSNVTYVLQSWTNYQLWNQGRQGHYTSLIRRNGNWILHDDEKVKDGAEVIGLAKSMSIQLEEIRKSMEEEGVSWRIEKDEWEFEHNVPQPMFLVYRRLDSTDYKDEDIAALGLGKDLIYIKRHKDEEDQHQHVHNMDIDMDRDSTSTRINASATVMKPLSSPSMASHYISNAKGKASKAVMTLKAKTKHIVKSISQAVQGASKTARKAISKTIQVDKGDKDDQLKPDTYNSSSKDDNLSFDNGDNINGFNTDESDYDNDSVYEDASDEDIFEEDNITDSDEELESTSST</sequence>